<evidence type="ECO:0008006" key="3">
    <source>
        <dbReference type="Google" id="ProtNLM"/>
    </source>
</evidence>
<accession>A0A5M4AXF9</accession>
<comment type="caution">
    <text evidence="1">The sequence shown here is derived from an EMBL/GenBank/DDBJ whole genome shotgun (WGS) entry which is preliminary data.</text>
</comment>
<dbReference type="AlphaFoldDB" id="A0A5M4AXF9"/>
<dbReference type="SUPFAM" id="SSF56219">
    <property type="entry name" value="DNase I-like"/>
    <property type="match status" value="1"/>
</dbReference>
<name>A0A5M4AXF9_9BACT</name>
<proteinExistence type="predicted"/>
<dbReference type="Gene3D" id="3.60.10.10">
    <property type="entry name" value="Endonuclease/exonuclease/phosphatase"/>
    <property type="match status" value="1"/>
</dbReference>
<dbReference type="Proteomes" id="UP000391834">
    <property type="component" value="Unassembled WGS sequence"/>
</dbReference>
<evidence type="ECO:0000313" key="1">
    <source>
        <dbReference type="EMBL" id="GET32595.1"/>
    </source>
</evidence>
<sequence>MHNLKKLNLFIFLFLFIAFFGQLKAQDTLRVMQYNLLNYGKDVYSCDQQTNNRDDKNGYLKILFSHYLPDIFTVNEMNGDEADVKYLLDNALNADGRTQYVQAEYSGSYLINMLYYNANKLALKWQGRLVLGSNERDANFYRLYYKSPDLADGADTVFINYVVVHLKAGSEASDISTRTTETKNIMAELEQMGWNGNVIFSGDCNLYNSDEQAFQNLIAPSNTSYSFYDPLGREGNWHSNLTFADIHTQSTHSASGCASGGGMDDRFDFILVQEDLLNNTNNLSYKEGSYEAIGQDGQHFNKSLLDGANSDYPADLVNALYNNSDHLPVTMQLIVDQTTTGINDIADIGVRLLGNPVSGIIKLEVQAQLPKFGYQLFSISGNTVKSGVVYPSRGTTVSIPTGKLPAGIYLLKLKMANRAPVTFKVILQ</sequence>
<dbReference type="EMBL" id="BLAX01000001">
    <property type="protein sequence ID" value="GET32595.1"/>
    <property type="molecule type" value="Genomic_DNA"/>
</dbReference>
<organism evidence="1 2">
    <name type="scientific">Prolixibacter bellariivorans</name>
    <dbReference type="NCBI Taxonomy" id="314319"/>
    <lineage>
        <taxon>Bacteria</taxon>
        <taxon>Pseudomonadati</taxon>
        <taxon>Bacteroidota</taxon>
        <taxon>Bacteroidia</taxon>
        <taxon>Marinilabiliales</taxon>
        <taxon>Prolixibacteraceae</taxon>
        <taxon>Prolixibacter</taxon>
    </lineage>
</organism>
<keyword evidence="2" id="KW-1185">Reference proteome</keyword>
<protein>
    <recommendedName>
        <fullName evidence="3">Secretion system C-terminal sorting domain-containing protein</fullName>
    </recommendedName>
</protein>
<dbReference type="RefSeq" id="WP_025865547.1">
    <property type="nucleotide sequence ID" value="NZ_BLAX01000001.1"/>
</dbReference>
<gene>
    <name evidence="1" type="ORF">PbJCM13498_14580</name>
</gene>
<reference evidence="1 2" key="1">
    <citation type="submission" date="2019-10" db="EMBL/GenBank/DDBJ databases">
        <title>Prolixibacter strains distinguished by the presence of nitrate reductase genes were adept at nitrate-dependent anaerobic corrosion of metallic iron and carbon steel.</title>
        <authorList>
            <person name="Iino T."/>
            <person name="Shono N."/>
            <person name="Ito K."/>
            <person name="Nakamura R."/>
            <person name="Sueoka K."/>
            <person name="Harayama S."/>
            <person name="Ohkuma M."/>
        </authorList>
    </citation>
    <scope>NUCLEOTIDE SEQUENCE [LARGE SCALE GENOMIC DNA]</scope>
    <source>
        <strain evidence="1 2">JCM 13498</strain>
    </source>
</reference>
<dbReference type="InterPro" id="IPR036691">
    <property type="entry name" value="Endo/exonu/phosph_ase_sf"/>
</dbReference>
<evidence type="ECO:0000313" key="2">
    <source>
        <dbReference type="Proteomes" id="UP000391834"/>
    </source>
</evidence>
<dbReference type="OrthoDB" id="1122807at2"/>